<dbReference type="SUPFAM" id="SSF51735">
    <property type="entry name" value="NAD(P)-binding Rossmann-fold domains"/>
    <property type="match status" value="1"/>
</dbReference>
<evidence type="ECO:0000256" key="6">
    <source>
        <dbReference type="ARBA" id="ARBA00023098"/>
    </source>
</evidence>
<protein>
    <submittedName>
        <fullName evidence="8">Enoyl-[acyl-carrier-protein] reductase [NADH]</fullName>
        <ecNumber evidence="8">1.3.1.9</ecNumber>
    </submittedName>
</protein>
<evidence type="ECO:0000256" key="4">
    <source>
        <dbReference type="ARBA" id="ARBA00022832"/>
    </source>
</evidence>
<sequence length="287" mass="31917">MAYNLLEGKRGIIFGALNPDSIAWKIAEKAVEEGAAITLTNTEVALRMGETKKLADRFNTEIIAADATNTDDLNNLLTRSMEVLGGQIDFILHSIGMSPNVRKGRHYSDLDYRGLDKTLNISAISFHKVLQCARKLDAINEWGSVVALSYVAAQRTFYGYNDMADAKALLESIARSFGYIYGRERNVRINTISQSPTKTTAGSGVRGFDRLLDFSERMSPLGNATAEECADYCITLFSDLTRKVTMQNLFHDGGFSSMGMSLRALTQYEKGLDGEYETDRPEEHKYD</sequence>
<evidence type="ECO:0000256" key="3">
    <source>
        <dbReference type="ARBA" id="ARBA00022516"/>
    </source>
</evidence>
<keyword evidence="4" id="KW-0276">Fatty acid metabolism</keyword>
<name>A0A3B0UHJ2_9ZZZZ</name>
<accession>A0A3B0UHJ2</accession>
<evidence type="ECO:0000256" key="2">
    <source>
        <dbReference type="ARBA" id="ARBA00009233"/>
    </source>
</evidence>
<dbReference type="PANTHER" id="PTHR43159">
    <property type="entry name" value="ENOYL-[ACYL-CARRIER-PROTEIN] REDUCTASE"/>
    <property type="match status" value="1"/>
</dbReference>
<dbReference type="CDD" id="cd05372">
    <property type="entry name" value="ENR_SDR"/>
    <property type="match status" value="1"/>
</dbReference>
<evidence type="ECO:0000256" key="5">
    <source>
        <dbReference type="ARBA" id="ARBA00023002"/>
    </source>
</evidence>
<gene>
    <name evidence="8" type="ORF">MNBD_BACTEROID01-2887</name>
</gene>
<reference evidence="8" key="1">
    <citation type="submission" date="2018-06" db="EMBL/GenBank/DDBJ databases">
        <authorList>
            <person name="Zhirakovskaya E."/>
        </authorList>
    </citation>
    <scope>NUCLEOTIDE SEQUENCE</scope>
</reference>
<evidence type="ECO:0000313" key="8">
    <source>
        <dbReference type="EMBL" id="VAW24787.1"/>
    </source>
</evidence>
<dbReference type="EC" id="1.3.1.9" evidence="8"/>
<organism evidence="8">
    <name type="scientific">hydrothermal vent metagenome</name>
    <dbReference type="NCBI Taxonomy" id="652676"/>
    <lineage>
        <taxon>unclassified sequences</taxon>
        <taxon>metagenomes</taxon>
        <taxon>ecological metagenomes</taxon>
    </lineage>
</organism>
<dbReference type="GO" id="GO:0006633">
    <property type="term" value="P:fatty acid biosynthetic process"/>
    <property type="evidence" value="ECO:0007669"/>
    <property type="project" value="UniProtKB-KW"/>
</dbReference>
<dbReference type="AlphaFoldDB" id="A0A3B0UHJ2"/>
<evidence type="ECO:0000256" key="7">
    <source>
        <dbReference type="ARBA" id="ARBA00023160"/>
    </source>
</evidence>
<comment type="similarity">
    <text evidence="2">Belongs to the short-chain dehydrogenases/reductases (SDR) family. FabI subfamily.</text>
</comment>
<proteinExistence type="inferred from homology"/>
<dbReference type="PIRSF" id="PIRSF000094">
    <property type="entry name" value="Enoyl-ACP_rdct"/>
    <property type="match status" value="1"/>
</dbReference>
<dbReference type="PANTHER" id="PTHR43159:SF2">
    <property type="entry name" value="ENOYL-[ACYL-CARRIER-PROTEIN] REDUCTASE [NADH], CHLOROPLASTIC"/>
    <property type="match status" value="1"/>
</dbReference>
<dbReference type="InterPro" id="IPR002347">
    <property type="entry name" value="SDR_fam"/>
</dbReference>
<dbReference type="GO" id="GO:0004318">
    <property type="term" value="F:enoyl-[acyl-carrier-protein] reductase (NADH) activity"/>
    <property type="evidence" value="ECO:0007669"/>
    <property type="project" value="UniProtKB-EC"/>
</dbReference>
<keyword evidence="7" id="KW-0275">Fatty acid biosynthesis</keyword>
<dbReference type="InterPro" id="IPR036291">
    <property type="entry name" value="NAD(P)-bd_dom_sf"/>
</dbReference>
<evidence type="ECO:0000256" key="1">
    <source>
        <dbReference type="ARBA" id="ARBA00005189"/>
    </source>
</evidence>
<keyword evidence="6" id="KW-0443">Lipid metabolism</keyword>
<comment type="pathway">
    <text evidence="1">Lipid metabolism.</text>
</comment>
<dbReference type="EMBL" id="UOEP01000225">
    <property type="protein sequence ID" value="VAW24787.1"/>
    <property type="molecule type" value="Genomic_DNA"/>
</dbReference>
<keyword evidence="5 8" id="KW-0560">Oxidoreductase</keyword>
<dbReference type="Gene3D" id="3.40.50.720">
    <property type="entry name" value="NAD(P)-binding Rossmann-like Domain"/>
    <property type="match status" value="1"/>
</dbReference>
<dbReference type="Pfam" id="PF13561">
    <property type="entry name" value="adh_short_C2"/>
    <property type="match status" value="1"/>
</dbReference>
<dbReference type="InterPro" id="IPR014358">
    <property type="entry name" value="Enoyl-ACP_Rdtase_NADH"/>
</dbReference>
<keyword evidence="3" id="KW-0444">Lipid biosynthesis</keyword>